<dbReference type="PROSITE" id="PS00041">
    <property type="entry name" value="HTH_ARAC_FAMILY_1"/>
    <property type="match status" value="1"/>
</dbReference>
<gene>
    <name evidence="5" type="ORF">PS938_00121</name>
</gene>
<proteinExistence type="predicted"/>
<dbReference type="InterPro" id="IPR032783">
    <property type="entry name" value="AraC_lig"/>
</dbReference>
<dbReference type="RefSeq" id="WP_191628356.1">
    <property type="nucleotide sequence ID" value="NZ_CABVJE010000001.1"/>
</dbReference>
<sequence>MDILGDVLLSIRLLASSIATFEFAGDWGISMSKNPANFVCCYTVVEGPCWFESEGLPMTRLEVGDSVMFLNGIEHRYMSGKDVPLKEFIDIWTAQGLPSGPPTPGKSRSAPVRMAWGEGQCSTRLLGLAFFVEKPAHNPLLSELPSTLLVRKTAIGLFPWLPSTLAFLSDETASTTPGYIAAQKHLAELIFTSFIRAHVVSTPAIKASWLRGLSDPRIGRALVCIHSRPEERWTAAILAKEAGMARSSFARRFAELIGQSPIDYLIGWRMLVASERLSQEKQSVARVAESLGYQSERWFRQAFKAHFGTSPLRHIKNQTAGTNPLDTRKT</sequence>
<name>A0A5E7RN09_PSEFL</name>
<dbReference type="SMART" id="SM00342">
    <property type="entry name" value="HTH_ARAC"/>
    <property type="match status" value="1"/>
</dbReference>
<dbReference type="AlphaFoldDB" id="A0A5E7RN09"/>
<dbReference type="PROSITE" id="PS01124">
    <property type="entry name" value="HTH_ARAC_FAMILY_2"/>
    <property type="match status" value="1"/>
</dbReference>
<dbReference type="GO" id="GO:0043565">
    <property type="term" value="F:sequence-specific DNA binding"/>
    <property type="evidence" value="ECO:0007669"/>
    <property type="project" value="InterPro"/>
</dbReference>
<dbReference type="GO" id="GO:0009893">
    <property type="term" value="P:positive regulation of metabolic process"/>
    <property type="evidence" value="ECO:0007669"/>
    <property type="project" value="UniProtKB-ARBA"/>
</dbReference>
<dbReference type="EMBL" id="CABVJE010000001">
    <property type="protein sequence ID" value="VVP74878.1"/>
    <property type="molecule type" value="Genomic_DNA"/>
</dbReference>
<keyword evidence="2" id="KW-0238">DNA-binding</keyword>
<dbReference type="Proteomes" id="UP000327191">
    <property type="component" value="Unassembled WGS sequence"/>
</dbReference>
<dbReference type="SUPFAM" id="SSF46689">
    <property type="entry name" value="Homeodomain-like"/>
    <property type="match status" value="2"/>
</dbReference>
<evidence type="ECO:0000256" key="1">
    <source>
        <dbReference type="ARBA" id="ARBA00023015"/>
    </source>
</evidence>
<feature type="domain" description="HTH araC/xylS-type" evidence="4">
    <location>
        <begin position="219"/>
        <end position="317"/>
    </location>
</feature>
<organism evidence="5 6">
    <name type="scientific">Pseudomonas fluorescens</name>
    <dbReference type="NCBI Taxonomy" id="294"/>
    <lineage>
        <taxon>Bacteria</taxon>
        <taxon>Pseudomonadati</taxon>
        <taxon>Pseudomonadota</taxon>
        <taxon>Gammaproteobacteria</taxon>
        <taxon>Pseudomonadales</taxon>
        <taxon>Pseudomonadaceae</taxon>
        <taxon>Pseudomonas</taxon>
    </lineage>
</organism>
<accession>A0A5E7RN09</accession>
<dbReference type="Pfam" id="PF12833">
    <property type="entry name" value="HTH_18"/>
    <property type="match status" value="1"/>
</dbReference>
<dbReference type="InterPro" id="IPR018062">
    <property type="entry name" value="HTH_AraC-typ_CS"/>
</dbReference>
<keyword evidence="1" id="KW-0805">Transcription regulation</keyword>
<reference evidence="5 6" key="1">
    <citation type="submission" date="2019-09" db="EMBL/GenBank/DDBJ databases">
        <authorList>
            <person name="Chandra G."/>
            <person name="Truman W A."/>
        </authorList>
    </citation>
    <scope>NUCLEOTIDE SEQUENCE [LARGE SCALE GENOMIC DNA]</scope>
    <source>
        <strain evidence="5">PS938</strain>
    </source>
</reference>
<evidence type="ECO:0000256" key="2">
    <source>
        <dbReference type="ARBA" id="ARBA00023125"/>
    </source>
</evidence>
<evidence type="ECO:0000256" key="3">
    <source>
        <dbReference type="ARBA" id="ARBA00023163"/>
    </source>
</evidence>
<dbReference type="Pfam" id="PF12852">
    <property type="entry name" value="Cupin_6"/>
    <property type="match status" value="1"/>
</dbReference>
<dbReference type="InterPro" id="IPR018060">
    <property type="entry name" value="HTH_AraC"/>
</dbReference>
<protein>
    <recommendedName>
        <fullName evidence="4">HTH araC/xylS-type domain-containing protein</fullName>
    </recommendedName>
</protein>
<dbReference type="InterPro" id="IPR009057">
    <property type="entry name" value="Homeodomain-like_sf"/>
</dbReference>
<dbReference type="PANTHER" id="PTHR11019:SF159">
    <property type="entry name" value="TRANSCRIPTIONAL REGULATOR-RELATED"/>
    <property type="match status" value="1"/>
</dbReference>
<evidence type="ECO:0000313" key="5">
    <source>
        <dbReference type="EMBL" id="VVP74878.1"/>
    </source>
</evidence>
<evidence type="ECO:0000313" key="6">
    <source>
        <dbReference type="Proteomes" id="UP000327191"/>
    </source>
</evidence>
<dbReference type="GO" id="GO:0003700">
    <property type="term" value="F:DNA-binding transcription factor activity"/>
    <property type="evidence" value="ECO:0007669"/>
    <property type="project" value="InterPro"/>
</dbReference>
<evidence type="ECO:0000259" key="4">
    <source>
        <dbReference type="PROSITE" id="PS01124"/>
    </source>
</evidence>
<keyword evidence="3" id="KW-0804">Transcription</keyword>
<dbReference type="Gene3D" id="1.10.10.60">
    <property type="entry name" value="Homeodomain-like"/>
    <property type="match status" value="1"/>
</dbReference>
<dbReference type="PANTHER" id="PTHR11019">
    <property type="entry name" value="HTH-TYPE TRANSCRIPTIONAL REGULATOR NIMR"/>
    <property type="match status" value="1"/>
</dbReference>